<evidence type="ECO:0000313" key="32">
    <source>
        <dbReference type="Proteomes" id="UP000471490"/>
    </source>
</evidence>
<evidence type="ECO:0000256" key="3">
    <source>
        <dbReference type="ARBA" id="ARBA00023125"/>
    </source>
</evidence>
<evidence type="ECO:0000313" key="25">
    <source>
        <dbReference type="Proteomes" id="UP000254181"/>
    </source>
</evidence>
<dbReference type="EMBL" id="AATLZG010000001">
    <property type="protein sequence ID" value="EFM8152602.1"/>
    <property type="molecule type" value="Genomic_DNA"/>
</dbReference>
<dbReference type="Proteomes" id="UP000591371">
    <property type="component" value="Unassembled WGS sequence"/>
</dbReference>
<protein>
    <recommendedName>
        <fullName evidence="7">HTH-type transcriptional activator AllS</fullName>
    </recommendedName>
</protein>
<dbReference type="EMBL" id="UGCV01000008">
    <property type="protein sequence ID" value="STJ17228.1"/>
    <property type="molecule type" value="Genomic_DNA"/>
</dbReference>
<reference evidence="24" key="11">
    <citation type="journal article" date="2023" name="Microorganisms">
        <title>Comparative Genomic Analysis of ST131 Subclade C2 of ESBL-Producing E. coli Isolates from Patients with Recurrent and Sporadic Urinary Tract Infections.</title>
        <authorList>
            <person name="Jaen-Luchoro D."/>
            <person name="Kahnamouei A."/>
            <person name="Yazdanshenas S."/>
            <person name="Lindblom A."/>
            <person name="Samuelsson E."/>
            <person name="Ahren C."/>
            <person name="Karami N."/>
        </authorList>
    </citation>
    <scope>NUCLEOTIDE SEQUENCE</scope>
    <source>
        <strain evidence="24">S7</strain>
    </source>
</reference>
<dbReference type="OMA" id="VYMGVWD"/>
<dbReference type="RefSeq" id="WP_000460119.1">
    <property type="nucleotide sequence ID" value="NZ_AP018784.2"/>
</dbReference>
<dbReference type="FunFam" id="1.10.10.10:FF:000001">
    <property type="entry name" value="LysR family transcriptional regulator"/>
    <property type="match status" value="1"/>
</dbReference>
<dbReference type="Proteomes" id="UP000711811">
    <property type="component" value="Unassembled WGS sequence"/>
</dbReference>
<dbReference type="Proteomes" id="UP000254647">
    <property type="component" value="Unassembled WGS sequence"/>
</dbReference>
<keyword evidence="2" id="KW-0805">Transcription regulation</keyword>
<dbReference type="EMBL" id="UFXW01000004">
    <property type="protein sequence ID" value="STC87342.1"/>
    <property type="molecule type" value="Genomic_DNA"/>
</dbReference>
<evidence type="ECO:0000313" key="15">
    <source>
        <dbReference type="EMBL" id="HAN4353750.1"/>
    </source>
</evidence>
<dbReference type="Proteomes" id="UP000471490">
    <property type="component" value="Unassembled WGS sequence"/>
</dbReference>
<reference evidence="14" key="7">
    <citation type="submission" date="2020-01" db="EMBL/GenBank/DDBJ databases">
        <authorList>
            <consortium name="NCBI Pathogen Detection Project"/>
        </authorList>
    </citation>
    <scope>NUCLEOTIDE SEQUENCE</scope>
    <source>
        <strain evidence="15">489-16</strain>
        <strain evidence="14">C0382</strain>
        <strain evidence="13">EC00763</strain>
    </source>
</reference>
<evidence type="ECO:0000313" key="34">
    <source>
        <dbReference type="Proteomes" id="UP000591371"/>
    </source>
</evidence>
<dbReference type="EMBL" id="UGEM01000004">
    <property type="protein sequence ID" value="STP21494.1"/>
    <property type="molecule type" value="Genomic_DNA"/>
</dbReference>
<dbReference type="EMBL" id="JAAGYP010000010">
    <property type="protein sequence ID" value="NEN70471.1"/>
    <property type="molecule type" value="Genomic_DNA"/>
</dbReference>
<dbReference type="Proteomes" id="UP000255153">
    <property type="component" value="Unassembled WGS sequence"/>
</dbReference>
<evidence type="ECO:0000313" key="19">
    <source>
        <dbReference type="EMBL" id="RXD16226.1"/>
    </source>
</evidence>
<dbReference type="InterPro" id="IPR036390">
    <property type="entry name" value="WH_DNA-bd_sf"/>
</dbReference>
<evidence type="ECO:0000313" key="23">
    <source>
        <dbReference type="EMBL" id="STP21494.1"/>
    </source>
</evidence>
<reference evidence="11 33" key="8">
    <citation type="submission" date="2020-02" db="EMBL/GenBank/DDBJ databases">
        <authorList>
            <consortium name="PulseNet: The National Subtyping Network for Foodborne Disease Surveillance"/>
            <person name="Tarr C.L."/>
            <person name="Trees E."/>
            <person name="Katz L.S."/>
            <person name="Carleton-Romer H.A."/>
            <person name="Stroika S."/>
            <person name="Kucerova Z."/>
            <person name="Roache K.F."/>
            <person name="Sabol A.L."/>
            <person name="Besser J."/>
            <person name="Gerner-Smidt P."/>
        </authorList>
    </citation>
    <scope>NUCLEOTIDE SEQUENCE [LARGE SCALE GENOMIC DNA]</scope>
    <source>
        <strain evidence="11 33">PNUSAE002719</strain>
    </source>
</reference>
<organism evidence="16 30">
    <name type="scientific">Escherichia coli</name>
    <dbReference type="NCBI Taxonomy" id="562"/>
    <lineage>
        <taxon>Bacteria</taxon>
        <taxon>Pseudomonadati</taxon>
        <taxon>Pseudomonadota</taxon>
        <taxon>Gammaproteobacteria</taxon>
        <taxon>Enterobacterales</taxon>
        <taxon>Enterobacteriaceae</taxon>
        <taxon>Escherichia</taxon>
    </lineage>
</organism>
<reference evidence="25 26" key="2">
    <citation type="submission" date="2018-06" db="EMBL/GenBank/DDBJ databases">
        <authorList>
            <consortium name="Pathogen Informatics"/>
            <person name="Doyle S."/>
        </authorList>
    </citation>
    <scope>NUCLEOTIDE SEQUENCE [LARGE SCALE GENOMIC DNA]</scope>
    <source>
        <strain evidence="20 26">NCTC10767</strain>
        <strain evidence="22 28">NCTC8603</strain>
        <strain evidence="23 25">NCTC9075</strain>
        <strain evidence="21 27">NCTC9081</strain>
    </source>
</reference>
<dbReference type="Gene3D" id="3.40.190.290">
    <property type="match status" value="1"/>
</dbReference>
<evidence type="ECO:0000313" key="13">
    <source>
        <dbReference type="EMBL" id="HAH4526785.1"/>
    </source>
</evidence>
<dbReference type="PROSITE" id="PS50931">
    <property type="entry name" value="HTH_LYSR"/>
    <property type="match status" value="1"/>
</dbReference>
<dbReference type="Proteomes" id="UP000471360">
    <property type="component" value="Unassembled WGS sequence"/>
</dbReference>
<dbReference type="EMBL" id="VLTB01000047">
    <property type="protein sequence ID" value="NDR90254.1"/>
    <property type="molecule type" value="Genomic_DNA"/>
</dbReference>
<name>A0A067HAR8_ECOLX</name>
<proteinExistence type="inferred from homology"/>
<dbReference type="Proteomes" id="UP000555763">
    <property type="component" value="Unassembled WGS sequence"/>
</dbReference>
<comment type="function">
    <text evidence="6">Positive regulator essential for the expression of allD operon. Binds to the allD promoter.</text>
</comment>
<dbReference type="Proteomes" id="UP000288730">
    <property type="component" value="Unassembled WGS sequence"/>
</dbReference>
<sequence length="308" mass="34556">MFDPETLRTFIAVAETGSFSKAAERLCKTTATISYRIKLLEENTGVALFFRTTRSVTLTAAGEHLLCQARDWLSWLESMPSELQQVNDGVERQVNIVINNLLYNPQAVARLLAWLNERYPFTQFHISRQIYMGVWDSLLYEGFSLAIGVTGTEALANTFSLDPLGSVQWRFVMAADHPLANVEEPLTEAQLRRFPAVNIEDSARTLTKRVAWRLPGQKEIIVPDMETKIAAHLAGVGIGFLPKSLCQSMLDNQQLVSRVIPTMRPPSPLSLAWRKFGSGKAVEDIVTLFTQRRPEISGFLEIFGNPRS</sequence>
<dbReference type="SUPFAM" id="SSF53850">
    <property type="entry name" value="Periplasmic binding protein-like II"/>
    <property type="match status" value="1"/>
</dbReference>
<comment type="similarity">
    <text evidence="1">Belongs to the LysR transcriptional regulatory family.</text>
</comment>
<reference evidence="9 34" key="4">
    <citation type="submission" date="2019-03" db="EMBL/GenBank/DDBJ databases">
        <authorList>
            <consortium name="GenomeTrakr network: Whole genome sequencing for foodborne pathogen traceback"/>
        </authorList>
    </citation>
    <scope>NUCLEOTIDE SEQUENCE [LARGE SCALE GENOMIC DNA]</scope>
    <source>
        <strain evidence="9 34">PSU-1190</strain>
    </source>
</reference>
<dbReference type="FunFam" id="3.40.190.290:FF:000005">
    <property type="entry name" value="HTH-type transcriptional activator AllS"/>
    <property type="match status" value="1"/>
</dbReference>
<dbReference type="EMBL" id="AASATZ010000004">
    <property type="protein sequence ID" value="EFA4417298.1"/>
    <property type="molecule type" value="Genomic_DNA"/>
</dbReference>
<dbReference type="NCBIfam" id="NF007501">
    <property type="entry name" value="PRK10094.1"/>
    <property type="match status" value="1"/>
</dbReference>
<dbReference type="Proteomes" id="UP001180189">
    <property type="component" value="Chromosome"/>
</dbReference>
<dbReference type="EMBL" id="DABCJL010000001">
    <property type="protein sequence ID" value="HAH7767259.1"/>
    <property type="molecule type" value="Genomic_DNA"/>
</dbReference>
<dbReference type="EMBL" id="DABUHV010000009">
    <property type="protein sequence ID" value="HAN4353750.1"/>
    <property type="molecule type" value="Genomic_DNA"/>
</dbReference>
<dbReference type="EMBL" id="SCJN01000078">
    <property type="protein sequence ID" value="RXD16226.1"/>
    <property type="molecule type" value="Genomic_DNA"/>
</dbReference>
<reference evidence="10" key="9">
    <citation type="submission" date="2020-02" db="EMBL/GenBank/DDBJ databases">
        <authorList>
            <person name="Ashton P.M."/>
            <person name="Dallman T."/>
            <person name="Nair S."/>
            <person name="De Pinna E."/>
            <person name="Peters T."/>
            <person name="Grant K."/>
        </authorList>
    </citation>
    <scope>NUCLEOTIDE SEQUENCE</scope>
    <source>
        <strain evidence="10">93335</strain>
    </source>
</reference>
<dbReference type="Pfam" id="PF00126">
    <property type="entry name" value="HTH_1"/>
    <property type="match status" value="1"/>
</dbReference>
<reference evidence="19 29" key="3">
    <citation type="submission" date="2019-01" db="EMBL/GenBank/DDBJ databases">
        <title>Genomic analysis of febrile catheter-associated UTI E. coli isolates.</title>
        <authorList>
            <person name="Potter R."/>
            <person name="Zou Z."/>
            <person name="Henderson J."/>
            <person name="Dantas G."/>
        </authorList>
    </citation>
    <scope>NUCLEOTIDE SEQUENCE [LARGE SCALE GENOMIC DNA]</scope>
    <source>
        <strain evidence="19 29">29_CAASB</strain>
    </source>
</reference>
<dbReference type="EMBL" id="WSGM01000001">
    <property type="protein sequence ID" value="KAE9735456.1"/>
    <property type="molecule type" value="Genomic_DNA"/>
</dbReference>
<dbReference type="EMBL" id="UGEE01000003">
    <property type="protein sequence ID" value="STL00491.1"/>
    <property type="molecule type" value="Genomic_DNA"/>
</dbReference>
<evidence type="ECO:0000313" key="24">
    <source>
        <dbReference type="EMBL" id="WLM97071.1"/>
    </source>
</evidence>
<evidence type="ECO:0000259" key="8">
    <source>
        <dbReference type="PROSITE" id="PS50931"/>
    </source>
</evidence>
<evidence type="ECO:0000313" key="10">
    <source>
        <dbReference type="EMBL" id="EFJ6481687.1"/>
    </source>
</evidence>
<evidence type="ECO:0000313" key="22">
    <source>
        <dbReference type="EMBL" id="STL00491.1"/>
    </source>
</evidence>
<evidence type="ECO:0000313" key="20">
    <source>
        <dbReference type="EMBL" id="STC87342.1"/>
    </source>
</evidence>
<evidence type="ECO:0000313" key="14">
    <source>
        <dbReference type="EMBL" id="HAH7767259.1"/>
    </source>
</evidence>
<evidence type="ECO:0000256" key="6">
    <source>
        <dbReference type="ARBA" id="ARBA00037302"/>
    </source>
</evidence>
<dbReference type="GO" id="GO:0003700">
    <property type="term" value="F:DNA-binding transcription factor activity"/>
    <property type="evidence" value="ECO:0007669"/>
    <property type="project" value="InterPro"/>
</dbReference>
<evidence type="ECO:0000313" key="12">
    <source>
        <dbReference type="EMBL" id="EMJ5252222.1"/>
    </source>
</evidence>
<dbReference type="SUPFAM" id="SSF46785">
    <property type="entry name" value="Winged helix' DNA-binding domain"/>
    <property type="match status" value="1"/>
</dbReference>
<keyword evidence="3" id="KW-0238">DNA-binding</keyword>
<evidence type="ECO:0000256" key="7">
    <source>
        <dbReference type="ARBA" id="ARBA00040468"/>
    </source>
</evidence>
<dbReference type="Proteomes" id="UP000843571">
    <property type="component" value="Unassembled WGS sequence"/>
</dbReference>
<evidence type="ECO:0000313" key="29">
    <source>
        <dbReference type="Proteomes" id="UP000288730"/>
    </source>
</evidence>
<evidence type="ECO:0000313" key="28">
    <source>
        <dbReference type="Proteomes" id="UP000255153"/>
    </source>
</evidence>
<reference evidence="13" key="1">
    <citation type="journal article" date="2018" name="Genome Biol.">
        <title>SKESA: strategic k-mer extension for scrupulous assemblies.</title>
        <authorList>
            <person name="Souvorov A."/>
            <person name="Agarwala R."/>
            <person name="Lipman D.J."/>
        </authorList>
    </citation>
    <scope>NUCLEOTIDE SEQUENCE [LARGE SCALE GENOMIC DNA]</scope>
    <source>
        <strain evidence="15">489-16</strain>
        <strain evidence="14">C0382</strain>
        <strain evidence="13">EC00763</strain>
    </source>
</reference>
<evidence type="ECO:0000313" key="21">
    <source>
        <dbReference type="EMBL" id="STJ17228.1"/>
    </source>
</evidence>
<dbReference type="AlphaFoldDB" id="A0A067HAR8"/>
<dbReference type="InterPro" id="IPR036388">
    <property type="entry name" value="WH-like_DNA-bd_sf"/>
</dbReference>
<keyword evidence="5" id="KW-0804">Transcription</keyword>
<feature type="domain" description="HTH lysR-type" evidence="8">
    <location>
        <begin position="2"/>
        <end position="59"/>
    </location>
</feature>
<dbReference type="GO" id="GO:0003677">
    <property type="term" value="F:DNA binding"/>
    <property type="evidence" value="ECO:0007669"/>
    <property type="project" value="UniProtKB-KW"/>
</dbReference>
<dbReference type="PANTHER" id="PTHR30579:SF0">
    <property type="entry name" value="HTH-TYPE TRANSCRIPTIONAL ACTIVATOR ALLS"/>
    <property type="match status" value="1"/>
</dbReference>
<evidence type="ECO:0000256" key="2">
    <source>
        <dbReference type="ARBA" id="ARBA00023015"/>
    </source>
</evidence>
<evidence type="ECO:0000313" key="9">
    <source>
        <dbReference type="EMBL" id="EFA4417298.1"/>
    </source>
</evidence>
<dbReference type="Pfam" id="PF03466">
    <property type="entry name" value="LysR_substrate"/>
    <property type="match status" value="1"/>
</dbReference>
<keyword evidence="4" id="KW-0010">Activator</keyword>
<evidence type="ECO:0000313" key="30">
    <source>
        <dbReference type="Proteomes" id="UP000437875"/>
    </source>
</evidence>
<dbReference type="Proteomes" id="UP000254716">
    <property type="component" value="Unassembled WGS sequence"/>
</dbReference>
<evidence type="ECO:0000256" key="1">
    <source>
        <dbReference type="ARBA" id="ARBA00009437"/>
    </source>
</evidence>
<evidence type="ECO:0000256" key="5">
    <source>
        <dbReference type="ARBA" id="ARBA00023163"/>
    </source>
</evidence>
<accession>A0A067HAR8</accession>
<dbReference type="InterPro" id="IPR050176">
    <property type="entry name" value="LTTR"/>
</dbReference>
<dbReference type="Gene3D" id="1.10.10.10">
    <property type="entry name" value="Winged helix-like DNA-binding domain superfamily/Winged helix DNA-binding domain"/>
    <property type="match status" value="1"/>
</dbReference>
<evidence type="ECO:0000313" key="31">
    <source>
        <dbReference type="Proteomes" id="UP000471360"/>
    </source>
</evidence>
<dbReference type="EMBL" id="AATCLQ010000010">
    <property type="protein sequence ID" value="EFJ6481687.1"/>
    <property type="molecule type" value="Genomic_DNA"/>
</dbReference>
<dbReference type="InterPro" id="IPR005119">
    <property type="entry name" value="LysR_subst-bd"/>
</dbReference>
<dbReference type="PANTHER" id="PTHR30579">
    <property type="entry name" value="TRANSCRIPTIONAL REGULATOR"/>
    <property type="match status" value="1"/>
</dbReference>
<evidence type="ECO:0000313" key="26">
    <source>
        <dbReference type="Proteomes" id="UP000254647"/>
    </source>
</evidence>
<evidence type="ECO:0000313" key="11">
    <source>
        <dbReference type="EMBL" id="EFM8152602.1"/>
    </source>
</evidence>
<reference evidence="16 30" key="5">
    <citation type="submission" date="2019-10" db="EMBL/GenBank/DDBJ databases">
        <title>Antimicrobial-resistant enteric bacteria are widely distributed amongst people, animals and the environment in northern Tanzania.</title>
        <authorList>
            <person name="Subbiah M."/>
            <person name="Call D.R."/>
        </authorList>
    </citation>
    <scope>NUCLEOTIDE SEQUENCE [LARGE SCALE GENOMIC DNA]</scope>
    <source>
        <strain evidence="16 30">TzEc067</strain>
    </source>
</reference>
<reference evidence="12" key="12">
    <citation type="submission" date="2024-02" db="EMBL/GenBank/DDBJ databases">
        <authorList>
            <consortium name="Clinical and Environmental Microbiology Branch: Whole genome sequencing antimicrobial resistance pathogens in the healthcare setting"/>
        </authorList>
    </citation>
    <scope>NUCLEOTIDE SEQUENCE</scope>
    <source>
        <strain evidence="12">1924188</strain>
    </source>
</reference>
<reference evidence="18 31" key="10">
    <citation type="submission" date="2020-02" db="EMBL/GenBank/DDBJ databases">
        <authorList>
            <person name="Subbiah M."/>
            <person name="Call D."/>
        </authorList>
    </citation>
    <scope>NUCLEOTIDE SEQUENCE [LARGE SCALE GENOMIC DNA]</scope>
    <source>
        <strain evidence="18 31">8375wB1</strain>
    </source>
</reference>
<dbReference type="Proteomes" id="UP001285616">
    <property type="component" value="Unassembled WGS sequence"/>
</dbReference>
<dbReference type="Proteomes" id="UP000437875">
    <property type="component" value="Unassembled WGS sequence"/>
</dbReference>
<evidence type="ECO:0000313" key="33">
    <source>
        <dbReference type="Proteomes" id="UP000555763"/>
    </source>
</evidence>
<reference evidence="17 32" key="6">
    <citation type="journal article" date="2020" name="Int. J. Nanomedicine">
        <title>Consequences Of Long-Term Bacteria's Exposure To Silver Nanoformulations With Different PhysicoChemical Properties.</title>
        <authorList>
            <person name="Kedziora A."/>
            <person name="Wernecki M."/>
            <person name="Korzekwa K."/>
            <person name="Speruda M."/>
            <person name="Gerasymchuk Y."/>
            <person name="Lukowiak A."/>
            <person name="Bugla-Ploskonska G."/>
        </authorList>
    </citation>
    <scope>NUCLEOTIDE SEQUENCE [LARGE SCALE GENOMIC DNA]</scope>
    <source>
        <strain evidence="17 32">ATCC 11230</strain>
    </source>
</reference>
<evidence type="ECO:0000313" key="27">
    <source>
        <dbReference type="Proteomes" id="UP000254716"/>
    </source>
</evidence>
<evidence type="ECO:0000256" key="4">
    <source>
        <dbReference type="ARBA" id="ARBA00023159"/>
    </source>
</evidence>
<dbReference type="InterPro" id="IPR000847">
    <property type="entry name" value="LysR_HTH_N"/>
</dbReference>
<dbReference type="EMBL" id="ABONVU020000001">
    <property type="protein sequence ID" value="EMJ5252222.1"/>
    <property type="molecule type" value="Genomic_DNA"/>
</dbReference>
<dbReference type="EMBL" id="CP107128">
    <property type="protein sequence ID" value="WLM97071.1"/>
    <property type="molecule type" value="Genomic_DNA"/>
</dbReference>
<dbReference type="Proteomes" id="UP000859822">
    <property type="component" value="Unassembled WGS sequence"/>
</dbReference>
<evidence type="ECO:0000313" key="18">
    <source>
        <dbReference type="EMBL" id="NEN70471.1"/>
    </source>
</evidence>
<dbReference type="EMBL" id="DABBJX010000042">
    <property type="protein sequence ID" value="HAH4526785.1"/>
    <property type="molecule type" value="Genomic_DNA"/>
</dbReference>
<dbReference type="Proteomes" id="UP000254181">
    <property type="component" value="Unassembled WGS sequence"/>
</dbReference>
<evidence type="ECO:0000313" key="17">
    <source>
        <dbReference type="EMBL" id="NDR90254.1"/>
    </source>
</evidence>
<gene>
    <name evidence="16" type="primary">allS</name>
    <name evidence="21" type="synonym">allS_2</name>
    <name evidence="23" type="synonym">allS_4</name>
    <name evidence="20" type="synonym">allS_5</name>
    <name evidence="10" type="ORF">A2J79_002042</name>
    <name evidence="11" type="ORF">A5U30_000164</name>
    <name evidence="9" type="ORF">D3G36_05315</name>
    <name evidence="19" type="ORF">EPS76_11950</name>
    <name evidence="17" type="ORF">FPI65_02795</name>
    <name evidence="18" type="ORF">G3W53_09865</name>
    <name evidence="16" type="ORF">GP711_02250</name>
    <name evidence="13" type="ORF">GRC73_22785</name>
    <name evidence="14" type="ORF">HIE29_000605</name>
    <name evidence="15" type="ORF">IFC14_002190</name>
    <name evidence="20" type="ORF">NCTC10767_04322</name>
    <name evidence="22" type="ORF">NCTC8603_05150</name>
    <name evidence="23" type="ORF">NCTC9075_04949</name>
    <name evidence="21" type="ORF">NCTC9081_02645</name>
    <name evidence="24" type="ORF">OGM49_06080</name>
    <name evidence="12" type="ORF">R8O40_000383</name>
</gene>
<dbReference type="SMR" id="A0A067HAR8"/>
<evidence type="ECO:0000313" key="16">
    <source>
        <dbReference type="EMBL" id="KAE9735456.1"/>
    </source>
</evidence>